<evidence type="ECO:0000256" key="6">
    <source>
        <dbReference type="RuleBase" id="RU000553"/>
    </source>
</evidence>
<dbReference type="Pfam" id="PF00708">
    <property type="entry name" value="Acylphosphatase"/>
    <property type="match status" value="1"/>
</dbReference>
<evidence type="ECO:0000259" key="8">
    <source>
        <dbReference type="PROSITE" id="PS51160"/>
    </source>
</evidence>
<dbReference type="PROSITE" id="PS00150">
    <property type="entry name" value="ACYLPHOSPHATASE_1"/>
    <property type="match status" value="1"/>
</dbReference>
<dbReference type="PANTHER" id="PTHR47268">
    <property type="entry name" value="ACYLPHOSPHATASE"/>
    <property type="match status" value="1"/>
</dbReference>
<organism evidence="9 10">
    <name type="scientific">Evansella cellulosilytica (strain ATCC 21833 / DSM 2522 / FERM P-1141 / JCM 9156 / N-4)</name>
    <name type="common">Bacillus cellulosilyticus</name>
    <dbReference type="NCBI Taxonomy" id="649639"/>
    <lineage>
        <taxon>Bacteria</taxon>
        <taxon>Bacillati</taxon>
        <taxon>Bacillota</taxon>
        <taxon>Bacilli</taxon>
        <taxon>Bacillales</taxon>
        <taxon>Bacillaceae</taxon>
        <taxon>Evansella</taxon>
    </lineage>
</organism>
<dbReference type="InterPro" id="IPR017968">
    <property type="entry name" value="Acylphosphatase_CS"/>
</dbReference>
<dbReference type="SUPFAM" id="SSF54975">
    <property type="entry name" value="Acylphosphatase/BLUF domain-like"/>
    <property type="match status" value="1"/>
</dbReference>
<gene>
    <name evidence="9" type="ordered locus">Bcell_2815</name>
</gene>
<feature type="active site" evidence="5">
    <location>
        <position position="37"/>
    </location>
</feature>
<dbReference type="InterPro" id="IPR020456">
    <property type="entry name" value="Acylphosphatase"/>
</dbReference>
<evidence type="ECO:0000313" key="9">
    <source>
        <dbReference type="EMBL" id="ADU31068.1"/>
    </source>
</evidence>
<dbReference type="EC" id="3.6.1.7" evidence="2 5"/>
<dbReference type="Proteomes" id="UP000001401">
    <property type="component" value="Chromosome"/>
</dbReference>
<feature type="domain" description="Acylphosphatase-like" evidence="8">
    <location>
        <begin position="4"/>
        <end position="91"/>
    </location>
</feature>
<evidence type="ECO:0000313" key="10">
    <source>
        <dbReference type="Proteomes" id="UP000001401"/>
    </source>
</evidence>
<keyword evidence="5 6" id="KW-0378">Hydrolase</keyword>
<dbReference type="KEGG" id="bco:Bcell_2815"/>
<evidence type="ECO:0000256" key="4">
    <source>
        <dbReference type="ARBA" id="ARBA00047645"/>
    </source>
</evidence>
<name>E6TWB2_EVAC2</name>
<comment type="similarity">
    <text evidence="1 7">Belongs to the acylphosphatase family.</text>
</comment>
<dbReference type="EMBL" id="CP002394">
    <property type="protein sequence ID" value="ADU31068.1"/>
    <property type="molecule type" value="Genomic_DNA"/>
</dbReference>
<dbReference type="PROSITE" id="PS00151">
    <property type="entry name" value="ACYLPHOSPHATASE_2"/>
    <property type="match status" value="1"/>
</dbReference>
<evidence type="ECO:0000256" key="1">
    <source>
        <dbReference type="ARBA" id="ARBA00005614"/>
    </source>
</evidence>
<dbReference type="PANTHER" id="PTHR47268:SF4">
    <property type="entry name" value="ACYLPHOSPHATASE"/>
    <property type="match status" value="1"/>
</dbReference>
<dbReference type="eggNOG" id="COG1254">
    <property type="taxonomic scope" value="Bacteria"/>
</dbReference>
<dbReference type="HOGENOM" id="CLU_141932_2_0_9"/>
<sequence>MKRAFIIIVKGKVQGVGFRRYTKKKAMQFNVLGWVKNNKDGSVEIHVEGGEDGVNSFINKLRVGPKSSEIKSVYIEEKSKLEGFKSFRIKKGNN</sequence>
<protein>
    <recommendedName>
        <fullName evidence="3 5">Acylphosphatase</fullName>
        <ecNumber evidence="2 5">3.6.1.7</ecNumber>
    </recommendedName>
</protein>
<evidence type="ECO:0000256" key="5">
    <source>
        <dbReference type="PROSITE-ProRule" id="PRU00520"/>
    </source>
</evidence>
<dbReference type="Gene3D" id="3.30.70.100">
    <property type="match status" value="1"/>
</dbReference>
<evidence type="ECO:0000256" key="7">
    <source>
        <dbReference type="RuleBase" id="RU004168"/>
    </source>
</evidence>
<accession>E6TWB2</accession>
<reference evidence="9" key="1">
    <citation type="submission" date="2010-12" db="EMBL/GenBank/DDBJ databases">
        <title>Complete sequence of Bacillus cellulosilyticus DSM 2522.</title>
        <authorList>
            <consortium name="US DOE Joint Genome Institute"/>
            <person name="Lucas S."/>
            <person name="Copeland A."/>
            <person name="Lapidus A."/>
            <person name="Cheng J.-F."/>
            <person name="Bruce D."/>
            <person name="Goodwin L."/>
            <person name="Pitluck S."/>
            <person name="Chertkov O."/>
            <person name="Detter J.C."/>
            <person name="Han C."/>
            <person name="Tapia R."/>
            <person name="Land M."/>
            <person name="Hauser L."/>
            <person name="Jeffries C."/>
            <person name="Kyrpides N."/>
            <person name="Ivanova N."/>
            <person name="Mikhailova N."/>
            <person name="Brumm P."/>
            <person name="Mead D."/>
            <person name="Woyke T."/>
        </authorList>
    </citation>
    <scope>NUCLEOTIDE SEQUENCE [LARGE SCALE GENOMIC DNA]</scope>
    <source>
        <strain evidence="9">DSM 2522</strain>
    </source>
</reference>
<dbReference type="GO" id="GO:0003998">
    <property type="term" value="F:acylphosphatase activity"/>
    <property type="evidence" value="ECO:0007669"/>
    <property type="project" value="UniProtKB-EC"/>
</dbReference>
<dbReference type="OrthoDB" id="9808093at2"/>
<dbReference type="PROSITE" id="PS51160">
    <property type="entry name" value="ACYLPHOSPHATASE_3"/>
    <property type="match status" value="1"/>
</dbReference>
<comment type="catalytic activity">
    <reaction evidence="4 5 6">
        <text>an acyl phosphate + H2O = a carboxylate + phosphate + H(+)</text>
        <dbReference type="Rhea" id="RHEA:14965"/>
        <dbReference type="ChEBI" id="CHEBI:15377"/>
        <dbReference type="ChEBI" id="CHEBI:15378"/>
        <dbReference type="ChEBI" id="CHEBI:29067"/>
        <dbReference type="ChEBI" id="CHEBI:43474"/>
        <dbReference type="ChEBI" id="CHEBI:59918"/>
        <dbReference type="EC" id="3.6.1.7"/>
    </reaction>
</comment>
<proteinExistence type="inferred from homology"/>
<feature type="active site" evidence="5">
    <location>
        <position position="19"/>
    </location>
</feature>
<dbReference type="STRING" id="649639.Bcell_2815"/>
<dbReference type="PRINTS" id="PR00112">
    <property type="entry name" value="ACYLPHPHTASE"/>
</dbReference>
<keyword evidence="10" id="KW-1185">Reference proteome</keyword>
<dbReference type="RefSeq" id="WP_013489400.1">
    <property type="nucleotide sequence ID" value="NC_014829.1"/>
</dbReference>
<dbReference type="InterPro" id="IPR001792">
    <property type="entry name" value="Acylphosphatase-like_dom"/>
</dbReference>
<evidence type="ECO:0000256" key="3">
    <source>
        <dbReference type="ARBA" id="ARBA00015991"/>
    </source>
</evidence>
<evidence type="ECO:0000256" key="2">
    <source>
        <dbReference type="ARBA" id="ARBA00012150"/>
    </source>
</evidence>
<dbReference type="AlphaFoldDB" id="E6TWB2"/>
<dbReference type="InterPro" id="IPR036046">
    <property type="entry name" value="Acylphosphatase-like_dom_sf"/>
</dbReference>